<evidence type="ECO:0000313" key="3">
    <source>
        <dbReference type="Proteomes" id="UP000515733"/>
    </source>
</evidence>
<sequence length="107" mass="11459">MLDSITITAAATRAAYAASGAARVLVFGSYARGDAGEDSDLDLIVIEPQFTDKAAEYLAIRSAIGRLGVGVDVLLFSEAEFSRRSQVPGTVPYWAKREGKVLYERSA</sequence>
<dbReference type="PANTHER" id="PTHR43449">
    <property type="entry name" value="NUCLEOTIDYLTRANSFERASE"/>
    <property type="match status" value="1"/>
</dbReference>
<dbReference type="InterPro" id="IPR043519">
    <property type="entry name" value="NT_sf"/>
</dbReference>
<name>A0A6S6XNQ9_9PROT</name>
<dbReference type="OrthoDB" id="9803106at2"/>
<dbReference type="AlphaFoldDB" id="A0A6S6XNQ9"/>
<proteinExistence type="predicted"/>
<feature type="domain" description="Polymerase nucleotidyl transferase" evidence="1">
    <location>
        <begin position="22"/>
        <end position="83"/>
    </location>
</feature>
<dbReference type="Gene3D" id="3.30.460.10">
    <property type="entry name" value="Beta Polymerase, domain 2"/>
    <property type="match status" value="1"/>
</dbReference>
<reference evidence="2 3" key="1">
    <citation type="submission" date="2020-03" db="EMBL/GenBank/DDBJ databases">
        <authorList>
            <consortium name="Genoscope - CEA"/>
            <person name="William W."/>
        </authorList>
    </citation>
    <scope>NUCLEOTIDE SEQUENCE [LARGE SCALE GENOMIC DNA]</scope>
    <source>
        <strain evidence="3">DSM 16959</strain>
    </source>
</reference>
<evidence type="ECO:0000259" key="1">
    <source>
        <dbReference type="Pfam" id="PF01909"/>
    </source>
</evidence>
<gene>
    <name evidence="2" type="ORF">DENOEST_0304</name>
</gene>
<dbReference type="PANTHER" id="PTHR43449:SF3">
    <property type="entry name" value="POLYMERASE NUCLEOTIDYL TRANSFERASE DOMAIN-CONTAINING PROTEIN"/>
    <property type="match status" value="1"/>
</dbReference>
<dbReference type="Pfam" id="PF01909">
    <property type="entry name" value="NTP_transf_2"/>
    <property type="match status" value="1"/>
</dbReference>
<dbReference type="EMBL" id="LR778301">
    <property type="protein sequence ID" value="CAB1367476.1"/>
    <property type="molecule type" value="Genomic_DNA"/>
</dbReference>
<keyword evidence="3" id="KW-1185">Reference proteome</keyword>
<keyword evidence="2" id="KW-0808">Transferase</keyword>
<dbReference type="SUPFAM" id="SSF81301">
    <property type="entry name" value="Nucleotidyltransferase"/>
    <property type="match status" value="1"/>
</dbReference>
<protein>
    <submittedName>
        <fullName evidence="2">Putative nucleotidyltransferase</fullName>
    </submittedName>
</protein>
<dbReference type="GO" id="GO:0016779">
    <property type="term" value="F:nucleotidyltransferase activity"/>
    <property type="evidence" value="ECO:0007669"/>
    <property type="project" value="InterPro"/>
</dbReference>
<dbReference type="KEGG" id="doe:DENOEST_0304"/>
<evidence type="ECO:0000313" key="2">
    <source>
        <dbReference type="EMBL" id="CAB1367476.1"/>
    </source>
</evidence>
<organism evidence="2 3">
    <name type="scientific">Denitratisoma oestradiolicum</name>
    <dbReference type="NCBI Taxonomy" id="311182"/>
    <lineage>
        <taxon>Bacteria</taxon>
        <taxon>Pseudomonadati</taxon>
        <taxon>Pseudomonadota</taxon>
        <taxon>Betaproteobacteria</taxon>
        <taxon>Nitrosomonadales</taxon>
        <taxon>Sterolibacteriaceae</taxon>
        <taxon>Denitratisoma</taxon>
    </lineage>
</organism>
<dbReference type="Proteomes" id="UP000515733">
    <property type="component" value="Chromosome"/>
</dbReference>
<dbReference type="CDD" id="cd05403">
    <property type="entry name" value="NT_KNTase_like"/>
    <property type="match status" value="1"/>
</dbReference>
<accession>A0A6S6XNQ9</accession>
<dbReference type="InterPro" id="IPR002934">
    <property type="entry name" value="Polymerase_NTP_transf_dom"/>
</dbReference>